<reference evidence="3 4" key="1">
    <citation type="journal article" date="2020" name="Microbiome">
        <title>Single-cell genomics of uncultured bacteria reveals dietary fiber responders in the mouse gut microbiota.</title>
        <authorList>
            <person name="Chijiiwa R."/>
            <person name="Hosokawa M."/>
            <person name="Kogawa M."/>
            <person name="Nishikawa Y."/>
            <person name="Ide K."/>
            <person name="Sakanashi C."/>
            <person name="Takahashi K."/>
            <person name="Takeyama H."/>
        </authorList>
    </citation>
    <scope>NUCLEOTIDE SEQUENCE [LARGE SCALE GENOMIC DNA]</scope>
    <source>
        <strain evidence="3">IMSAGC_017</strain>
    </source>
</reference>
<keyword evidence="3" id="KW-0808">Transferase</keyword>
<dbReference type="Pfam" id="PF00534">
    <property type="entry name" value="Glycos_transf_1"/>
    <property type="match status" value="1"/>
</dbReference>
<dbReference type="PANTHER" id="PTHR45947">
    <property type="entry name" value="SULFOQUINOVOSYL TRANSFERASE SQD2"/>
    <property type="match status" value="1"/>
</dbReference>
<dbReference type="SUPFAM" id="SSF53756">
    <property type="entry name" value="UDP-Glycosyltransferase/glycogen phosphorylase"/>
    <property type="match status" value="1"/>
</dbReference>
<dbReference type="Gene3D" id="3.40.50.2000">
    <property type="entry name" value="Glycogen Phosphorylase B"/>
    <property type="match status" value="2"/>
</dbReference>
<evidence type="ECO:0000259" key="1">
    <source>
        <dbReference type="Pfam" id="PF00534"/>
    </source>
</evidence>
<dbReference type="EC" id="2.4.-.-" evidence="3"/>
<accession>A0A829Z982</accession>
<feature type="domain" description="Glycosyl transferase family 1" evidence="1">
    <location>
        <begin position="181"/>
        <end position="338"/>
    </location>
</feature>
<dbReference type="Pfam" id="PF13439">
    <property type="entry name" value="Glyco_transf_4"/>
    <property type="match status" value="1"/>
</dbReference>
<keyword evidence="3" id="KW-0328">Glycosyltransferase</keyword>
<evidence type="ECO:0000313" key="3">
    <source>
        <dbReference type="EMBL" id="GFI40941.1"/>
    </source>
</evidence>
<organism evidence="3 4">
    <name type="scientific">Thomasclavelia cocleata</name>
    <dbReference type="NCBI Taxonomy" id="69824"/>
    <lineage>
        <taxon>Bacteria</taxon>
        <taxon>Bacillati</taxon>
        <taxon>Bacillota</taxon>
        <taxon>Erysipelotrichia</taxon>
        <taxon>Erysipelotrichales</taxon>
        <taxon>Coprobacillaceae</taxon>
        <taxon>Thomasclavelia</taxon>
    </lineage>
</organism>
<dbReference type="EMBL" id="BLMI01000112">
    <property type="protein sequence ID" value="GFI40941.1"/>
    <property type="molecule type" value="Genomic_DNA"/>
</dbReference>
<feature type="domain" description="Glycosyltransferase subfamily 4-like N-terminal" evidence="2">
    <location>
        <begin position="17"/>
        <end position="171"/>
    </location>
</feature>
<name>A0A829Z982_9FIRM</name>
<sequence length="368" mass="42879">MVKITRVLHIVTTMNRGGLETMLMNYYRYIDHTKVQFDFLVHRDFESDYDKEILSLGGKIYHLPRLNPLSINYRKQLNKFFKEHKEYQIIHVHQDCLSSIALKYAKKNDIPIRIAHAHSTSQDKNIKYLVKSFFMRSIPRYATYLFACGSEAGDWMFRGNNYTILNNAIDIKTFIYSTNIRNEIRNRFNITENEIVIGHVGRFNYPKNHEFLIDIFNEIHKLVSNSKLMLVGTGNLQNLIKEKVKRFGLEDDVLLLGSRSDVNELMQAMDILVFPSRYEGLPVTLIEAQASGLPIIKSNNIPEQCVITPNVYSLSLNDNVQKWSQKILETYKNYQRNDTSSYIKDAGFDIEGNAKWLENLYLGEVKKL</sequence>
<evidence type="ECO:0000313" key="4">
    <source>
        <dbReference type="Proteomes" id="UP000490821"/>
    </source>
</evidence>
<dbReference type="RefSeq" id="WP_228762351.1">
    <property type="nucleotide sequence ID" value="NZ_BLMI01000112.1"/>
</dbReference>
<protein>
    <submittedName>
        <fullName evidence="3">Putative glycosyltransferase EpsF</fullName>
        <ecNumber evidence="3">2.4.-.-</ecNumber>
    </submittedName>
</protein>
<dbReference type="InterPro" id="IPR028098">
    <property type="entry name" value="Glyco_trans_4-like_N"/>
</dbReference>
<dbReference type="AlphaFoldDB" id="A0A829Z982"/>
<dbReference type="CDD" id="cd03812">
    <property type="entry name" value="GT4_CapH-like"/>
    <property type="match status" value="1"/>
</dbReference>
<evidence type="ECO:0000259" key="2">
    <source>
        <dbReference type="Pfam" id="PF13439"/>
    </source>
</evidence>
<dbReference type="PANTHER" id="PTHR45947:SF3">
    <property type="entry name" value="SULFOQUINOVOSYL TRANSFERASE SQD2"/>
    <property type="match status" value="1"/>
</dbReference>
<dbReference type="GO" id="GO:0016757">
    <property type="term" value="F:glycosyltransferase activity"/>
    <property type="evidence" value="ECO:0007669"/>
    <property type="project" value="UniProtKB-KW"/>
</dbReference>
<dbReference type="InterPro" id="IPR001296">
    <property type="entry name" value="Glyco_trans_1"/>
</dbReference>
<gene>
    <name evidence="3" type="primary">epsF_1</name>
    <name evidence="3" type="ORF">IMSAGC017_00981</name>
</gene>
<dbReference type="Proteomes" id="UP000490821">
    <property type="component" value="Unassembled WGS sequence"/>
</dbReference>
<comment type="caution">
    <text evidence="3">The sequence shown here is derived from an EMBL/GenBank/DDBJ whole genome shotgun (WGS) entry which is preliminary data.</text>
</comment>
<dbReference type="InterPro" id="IPR050194">
    <property type="entry name" value="Glycosyltransferase_grp1"/>
</dbReference>
<proteinExistence type="predicted"/>